<evidence type="ECO:0000259" key="1">
    <source>
        <dbReference type="PROSITE" id="PS50878"/>
    </source>
</evidence>
<evidence type="ECO:0000313" key="2">
    <source>
        <dbReference type="EMBL" id="CAB3388956.1"/>
    </source>
</evidence>
<dbReference type="PANTHER" id="PTHR33332">
    <property type="entry name" value="REVERSE TRANSCRIPTASE DOMAIN-CONTAINING PROTEIN"/>
    <property type="match status" value="1"/>
</dbReference>
<dbReference type="InterPro" id="IPR043502">
    <property type="entry name" value="DNA/RNA_pol_sf"/>
</dbReference>
<dbReference type="AlphaFoldDB" id="A0A8S1E7F6"/>
<dbReference type="GO" id="GO:0071897">
    <property type="term" value="P:DNA biosynthetic process"/>
    <property type="evidence" value="ECO:0007669"/>
    <property type="project" value="UniProtKB-ARBA"/>
</dbReference>
<name>A0A8S1E7F6_9INSE</name>
<keyword evidence="3" id="KW-1185">Reference proteome</keyword>
<dbReference type="Proteomes" id="UP000494165">
    <property type="component" value="Unassembled WGS sequence"/>
</dbReference>
<evidence type="ECO:0000313" key="3">
    <source>
        <dbReference type="Proteomes" id="UP000494165"/>
    </source>
</evidence>
<dbReference type="OrthoDB" id="445826at2759"/>
<dbReference type="Pfam" id="PF00078">
    <property type="entry name" value="RVT_1"/>
    <property type="match status" value="2"/>
</dbReference>
<dbReference type="SUPFAM" id="SSF56672">
    <property type="entry name" value="DNA/RNA polymerases"/>
    <property type="match status" value="1"/>
</dbReference>
<feature type="domain" description="Reverse transcriptase" evidence="1">
    <location>
        <begin position="1"/>
        <end position="123"/>
    </location>
</feature>
<sequence>WLKNFLVGRSQFVRFGGARSEPCEVTSGVIQGSVLGPLLFNIYVSDLPAALKTNLVQYADDCTVFKVVSCQDDVDELQDDLALVDIWCTNNGMQLNAKKCVAMDISRARQPWTPKYTIGGVALDYVCTQRLLGVNISRDLRWNHHVDVQRKKAARTLGFAARNLRGCTQRVKRMAYLTLVKPKLFYGTPAWHPWTKANIGKMARTQNKALHFIYGRHVPPPQNMKMLSVPAQLVYNDLLLFKKSLCGLTDYNAMARIIVGRVHRGDDPQHPRLQQPSARTELGQCVFDYRVVAFWNAAPPALKDCSAAQFPSKCKAYDAIRNQKDMLYPNLLLLTETWLNENEVKGLQMLDYKLAAGFGRREKERGGVAILIRRDLHVTNVRVKILAIFYDLTNAFGTVCVPILLRKFEMNGMRSVALDWLRSSLTGRTQVVKMTQRVGKWERTVYSLEVSVVRGTPQGGVLSPSLFVGGVCDMLLYVPIGFTVNYADDTSSLISAADNEQLYHNARLSADMLQHFCEANFLVLNASKSVLAQFRGRKQNEYPQINLAGQIIPCAEQAKFLGLHVRQDCKWDDHTQALKKENEFDAPRDVIKEKPSVTIRRLEGFGDTEPDFKKLVNAVWAKINDSQHLTNDEILFFLGMYCIHEPADDLDEDWESYGIKI</sequence>
<dbReference type="InterPro" id="IPR000477">
    <property type="entry name" value="RT_dom"/>
</dbReference>
<protein>
    <recommendedName>
        <fullName evidence="1">Reverse transcriptase domain-containing protein</fullName>
    </recommendedName>
</protein>
<reference evidence="2 3" key="1">
    <citation type="submission" date="2020-04" db="EMBL/GenBank/DDBJ databases">
        <authorList>
            <person name="Alioto T."/>
            <person name="Alioto T."/>
            <person name="Gomez Garrido J."/>
        </authorList>
    </citation>
    <scope>NUCLEOTIDE SEQUENCE [LARGE SCALE GENOMIC DNA]</scope>
</reference>
<organism evidence="2 3">
    <name type="scientific">Cloeon dipterum</name>
    <dbReference type="NCBI Taxonomy" id="197152"/>
    <lineage>
        <taxon>Eukaryota</taxon>
        <taxon>Metazoa</taxon>
        <taxon>Ecdysozoa</taxon>
        <taxon>Arthropoda</taxon>
        <taxon>Hexapoda</taxon>
        <taxon>Insecta</taxon>
        <taxon>Pterygota</taxon>
        <taxon>Palaeoptera</taxon>
        <taxon>Ephemeroptera</taxon>
        <taxon>Pisciforma</taxon>
        <taxon>Baetidae</taxon>
        <taxon>Cloeon</taxon>
    </lineage>
</organism>
<gene>
    <name evidence="2" type="ORF">CLODIP_2_CD12175</name>
</gene>
<dbReference type="PROSITE" id="PS50878">
    <property type="entry name" value="RT_POL"/>
    <property type="match status" value="1"/>
</dbReference>
<comment type="caution">
    <text evidence="2">The sequence shown here is derived from an EMBL/GenBank/DDBJ whole genome shotgun (WGS) entry which is preliminary data.</text>
</comment>
<feature type="non-terminal residue" evidence="2">
    <location>
        <position position="1"/>
    </location>
</feature>
<accession>A0A8S1E7F6</accession>
<proteinExistence type="predicted"/>
<dbReference type="EMBL" id="CADEPI010001033">
    <property type="protein sequence ID" value="CAB3388956.1"/>
    <property type="molecule type" value="Genomic_DNA"/>
</dbReference>